<dbReference type="InterPro" id="IPR018247">
    <property type="entry name" value="EF_Hand_1_Ca_BS"/>
</dbReference>
<keyword evidence="2" id="KW-0677">Repeat</keyword>
<comment type="caution">
    <text evidence="8">The sequence shown here is derived from an EMBL/GenBank/DDBJ whole genome shotgun (WGS) entry which is preliminary data.</text>
</comment>
<dbReference type="PROSITE" id="PS00018">
    <property type="entry name" value="EF_HAND_1"/>
    <property type="match status" value="11"/>
</dbReference>
<keyword evidence="9" id="KW-1185">Reference proteome</keyword>
<dbReference type="SMART" id="SM00054">
    <property type="entry name" value="EFh"/>
    <property type="match status" value="11"/>
</dbReference>
<evidence type="ECO:0000313" key="8">
    <source>
        <dbReference type="EMBL" id="GMI09701.1"/>
    </source>
</evidence>
<feature type="domain" description="EF-hand" evidence="7">
    <location>
        <begin position="538"/>
        <end position="573"/>
    </location>
</feature>
<dbReference type="PROSITE" id="PS50222">
    <property type="entry name" value="EF_HAND_2"/>
    <property type="match status" value="11"/>
</dbReference>
<proteinExistence type="predicted"/>
<organism evidence="8 9">
    <name type="scientific">Triparma verrucosa</name>
    <dbReference type="NCBI Taxonomy" id="1606542"/>
    <lineage>
        <taxon>Eukaryota</taxon>
        <taxon>Sar</taxon>
        <taxon>Stramenopiles</taxon>
        <taxon>Ochrophyta</taxon>
        <taxon>Bolidophyceae</taxon>
        <taxon>Parmales</taxon>
        <taxon>Triparmaceae</taxon>
        <taxon>Triparma</taxon>
    </lineage>
</organism>
<dbReference type="SMART" id="SM00233">
    <property type="entry name" value="PH"/>
    <property type="match status" value="1"/>
</dbReference>
<dbReference type="Pfam" id="PF13405">
    <property type="entry name" value="EF-hand_6"/>
    <property type="match status" value="1"/>
</dbReference>
<feature type="domain" description="EF-hand" evidence="7">
    <location>
        <begin position="1018"/>
        <end position="1053"/>
    </location>
</feature>
<evidence type="ECO:0000256" key="5">
    <source>
        <dbReference type="SAM" id="MobiDB-lite"/>
    </source>
</evidence>
<feature type="region of interest" description="Disordered" evidence="5">
    <location>
        <begin position="33"/>
        <end position="59"/>
    </location>
</feature>
<dbReference type="GO" id="GO:0017156">
    <property type="term" value="P:calcium-ion regulated exocytosis"/>
    <property type="evidence" value="ECO:0007669"/>
    <property type="project" value="TreeGrafter"/>
</dbReference>
<evidence type="ECO:0000256" key="1">
    <source>
        <dbReference type="ARBA" id="ARBA00022723"/>
    </source>
</evidence>
<feature type="region of interest" description="Disordered" evidence="5">
    <location>
        <begin position="1726"/>
        <end position="1745"/>
    </location>
</feature>
<evidence type="ECO:0000259" key="6">
    <source>
        <dbReference type="PROSITE" id="PS50003"/>
    </source>
</evidence>
<keyword evidence="3" id="KW-0106">Calcium</keyword>
<feature type="domain" description="EF-hand" evidence="7">
    <location>
        <begin position="736"/>
        <end position="771"/>
    </location>
</feature>
<accession>A0A9W7FCM2</accession>
<sequence>MSSRLRGSRGTMLPAPGQATLTNTKAKFVEDVGYKSSPGTTPGKSKTSKRTFKLSGSHYSDGELTPPQIEYSLSSKSGTIGRVLVDDQAVVVMSSKKTLTPGSTSKSVIMVKGRNRKTRKLAFDSRITATDWIHTAKEYQTAYKTRISKLDSTELEMHKSYVAAYLETCQWSDGEGDDGSHAIAPARKKAAMARKSVMQPGVKSETQTITMGGRQWAIYESDGTPYYVDTETGASVWNLEGVETLEEMFRAVDLDQDGTLTIPELESALRNLGFSEAFQSELRGIIEKLKLEKSKGLDWKSFIEEQVQKDFAAYSIEEGANPNVTISQENLKIMFQMIDKDGNGNLSANELRVALKTEEFEPETKKELISMYRAIKGKVNGVTWKQFYERLMKRALGSEKKAGASEAGYGQSQADTHKNAKKITMGGKQWAVYEHEGNPYYIDVVSGASVWSLEGIDSLEEMFNIIDADHDGTLTIAELQNALKYNTFNDAFSKELEKIIDGLRNSGKAGVDWKSFIEEQVQKDFSSFSRASGLIAATNIYELQETFRKVDADGSGDLTAHEIRVALKTQKFEPHIKEELKSMYKAIKGKVNSINWRQFQERILKRSEGLQIVDPHAGARKFTMGGRTWAQYESDGVPYYIDVESGASVWKLDGVETLEEMFNAIDVNKDGKLSIRELQVALKEMSFSEEFKFELREIVKTLRKTRKKELDWKAFIEEQVQKDFASYSMEEGAGLKDTEEIGRIFNLIDKDGNQELTAQELRTSLKAEKFEPHIKKELISMYRAIKGKMNSITWDQFYTRLAARNAEEGTKIEAQGDKHANAKKITMGGKQWAIYEDNGTPYYVDVVSGQSVWNLEGIETLEEMFRAIDVDQDGTLNMQELQLGLNSYSFNDEFKFELAEIIKKMQQEGVDGIDWQHFIEDQVQKDFQSYRTMEGTAMDVDKIHVLVTVFRACDVNGDGDLTAEELRAALRSDKFEDSINQEIRRILKAIKGKTNEISWKDFVVQAYGEDSAGSITPDDLEAMIQIFKSIDVDGDGVLTVDEISLAITSDKFDPHVVSEIEEMIILAETQGRDHLTWSDFVNRALQGGKPKESQKTRRWGKKEIDSAETQTLIEIFKTIDVDGDGTLDLDELRKVMRSGHAFDENVKAKIREMIELIKTGQAQSISWKEFLDKEGVKTEDQIINATPDEVSALLGMFKAIDVDGDGALTIQELNNALSSGKFGEYVNMELEAMILVAKNLGKDKMTWNEFMYHALNPDSAERQELAQENILEESQISGNYEELHQQKLIDEHLAQQQLMIEQMNQQIMQQPYMQPEPEAVSPYAPISPFDANYVHAMQQRSMQPVGPPVQSNPYYANPYPQAVQAPAPAPAAGVDKAEFDKMKTKWQNKLINMRTEKDNLEEENAEIKGTMAKLLQEHEETIDDLEIREAEVEKLQRQLRGDAHTPRFANNIITLHDLADMIATGELVLGDGPKKGREDAALTILNTASVNVQRSFLHAQERLQGLLGEEAKGEGEGEGEGEDTFNVESMPLQQQQQQQQQQQAPEGVFRHREQEQQRKQQQQQQQHQKRNPRRTLRMQQSDEVVFQQEEEQVGSRVHRGESMNVELGGDDDEGFLGDVLDRYQTQKRLTFSPDVGGGEVGGGEDGYHFGAALGSGARSREQKNLAFKLSYDDEGADELLDAAMNAAPDLSRQDSYKKFHKTFDDYADDNQYTKSYDDYGGYEIGDDPIAGRGGGGSPRREEKPSGDRLLKFRGFDKALMLYFFYERYNPTKVYLIPTILKDYEGEEESLMSSLLNKYGLDEREWDGIVDIIENDPEKARIGRQKLKEFSAGTSAKKGDPIKQHGWLEKKNRGGRRKFSKRYFRLIQKDGQEHGSPVLTYFTSELATKSKGFILIEGSTVEITSKPASMGKSKGTFTFELRHPQRGIRELRCLNEGNLVSWVDAIKNSLREYEMECRQADARNPQARVKRRSSINLAAASQMNESDEEPEYATFSHGKRRGGQ</sequence>
<dbReference type="Proteomes" id="UP001165160">
    <property type="component" value="Unassembled WGS sequence"/>
</dbReference>
<evidence type="ECO:0000259" key="7">
    <source>
        <dbReference type="PROSITE" id="PS50222"/>
    </source>
</evidence>
<feature type="domain" description="EF-hand" evidence="7">
    <location>
        <begin position="1107"/>
        <end position="1142"/>
    </location>
</feature>
<dbReference type="GO" id="GO:0005509">
    <property type="term" value="F:calcium ion binding"/>
    <property type="evidence" value="ECO:0007669"/>
    <property type="project" value="InterPro"/>
</dbReference>
<dbReference type="Gene3D" id="1.10.238.10">
    <property type="entry name" value="EF-hand"/>
    <property type="match status" value="7"/>
</dbReference>
<dbReference type="Pfam" id="PF13202">
    <property type="entry name" value="EF-hand_5"/>
    <property type="match status" value="8"/>
</dbReference>
<feature type="compositionally biased region" description="Basic and acidic residues" evidence="5">
    <location>
        <begin position="1548"/>
        <end position="1558"/>
    </location>
</feature>
<name>A0A9W7FCM2_9STRA</name>
<feature type="compositionally biased region" description="Basic residues" evidence="5">
    <location>
        <begin position="1567"/>
        <end position="1576"/>
    </location>
</feature>
<feature type="region of interest" description="Disordered" evidence="5">
    <location>
        <begin position="1530"/>
        <end position="1579"/>
    </location>
</feature>
<feature type="domain" description="EF-hand" evidence="7">
    <location>
        <begin position="856"/>
        <end position="891"/>
    </location>
</feature>
<evidence type="ECO:0000256" key="2">
    <source>
        <dbReference type="ARBA" id="ARBA00022737"/>
    </source>
</evidence>
<keyword evidence="1" id="KW-0479">Metal-binding</keyword>
<reference evidence="9" key="1">
    <citation type="journal article" date="2023" name="Commun. Biol.">
        <title>Genome analysis of Parmales, the sister group of diatoms, reveals the evolutionary specialization of diatoms from phago-mixotrophs to photoautotrophs.</title>
        <authorList>
            <person name="Ban H."/>
            <person name="Sato S."/>
            <person name="Yoshikawa S."/>
            <person name="Yamada K."/>
            <person name="Nakamura Y."/>
            <person name="Ichinomiya M."/>
            <person name="Sato N."/>
            <person name="Blanc-Mathieu R."/>
            <person name="Endo H."/>
            <person name="Kuwata A."/>
            <person name="Ogata H."/>
        </authorList>
    </citation>
    <scope>NUCLEOTIDE SEQUENCE [LARGE SCALE GENOMIC DNA]</scope>
    <source>
        <strain evidence="9">NIES 3699</strain>
    </source>
</reference>
<feature type="domain" description="EF-hand" evidence="7">
    <location>
        <begin position="941"/>
        <end position="976"/>
    </location>
</feature>
<feature type="domain" description="EF-hand" evidence="7">
    <location>
        <begin position="653"/>
        <end position="688"/>
    </location>
</feature>
<dbReference type="SUPFAM" id="SSF50729">
    <property type="entry name" value="PH domain-like"/>
    <property type="match status" value="1"/>
</dbReference>
<evidence type="ECO:0000256" key="3">
    <source>
        <dbReference type="ARBA" id="ARBA00022837"/>
    </source>
</evidence>
<feature type="domain" description="EF-hand" evidence="7">
    <location>
        <begin position="454"/>
        <end position="489"/>
    </location>
</feature>
<protein>
    <recommendedName>
        <fullName evidence="10">Calmodulin</fullName>
    </recommendedName>
</protein>
<feature type="domain" description="EF-hand" evidence="7">
    <location>
        <begin position="1188"/>
        <end position="1223"/>
    </location>
</feature>
<dbReference type="EMBL" id="BRXX01000404">
    <property type="protein sequence ID" value="GMI09701.1"/>
    <property type="molecule type" value="Genomic_DNA"/>
</dbReference>
<feature type="domain" description="EF-hand" evidence="7">
    <location>
        <begin position="326"/>
        <end position="361"/>
    </location>
</feature>
<evidence type="ECO:0000256" key="4">
    <source>
        <dbReference type="SAM" id="Coils"/>
    </source>
</evidence>
<evidence type="ECO:0008006" key="10">
    <source>
        <dbReference type="Google" id="ProtNLM"/>
    </source>
</evidence>
<dbReference type="InterPro" id="IPR002048">
    <property type="entry name" value="EF_hand_dom"/>
</dbReference>
<dbReference type="Gene3D" id="2.30.29.30">
    <property type="entry name" value="Pleckstrin-homology domain (PH domain)/Phosphotyrosine-binding domain (PTB)"/>
    <property type="match status" value="1"/>
</dbReference>
<dbReference type="Pfam" id="PF00169">
    <property type="entry name" value="PH"/>
    <property type="match status" value="1"/>
</dbReference>
<feature type="compositionally biased region" description="Low complexity" evidence="5">
    <location>
        <begin position="1533"/>
        <end position="1543"/>
    </location>
</feature>
<dbReference type="InterPro" id="IPR001849">
    <property type="entry name" value="PH_domain"/>
</dbReference>
<feature type="domain" description="PH" evidence="6">
    <location>
        <begin position="1840"/>
        <end position="1950"/>
    </location>
</feature>
<dbReference type="SUPFAM" id="SSF47473">
    <property type="entry name" value="EF-hand"/>
    <property type="match status" value="6"/>
</dbReference>
<feature type="coiled-coil region" evidence="4">
    <location>
        <begin position="1383"/>
        <end position="1438"/>
    </location>
</feature>
<dbReference type="PANTHER" id="PTHR10827">
    <property type="entry name" value="RETICULOCALBIN"/>
    <property type="match status" value="1"/>
</dbReference>
<evidence type="ECO:0000313" key="9">
    <source>
        <dbReference type="Proteomes" id="UP001165160"/>
    </source>
</evidence>
<dbReference type="InterPro" id="IPR011993">
    <property type="entry name" value="PH-like_dom_sf"/>
</dbReference>
<gene>
    <name evidence="8" type="ORF">TrVE_jg2917</name>
</gene>
<feature type="region of interest" description="Disordered" evidence="5">
    <location>
        <begin position="1978"/>
        <end position="2003"/>
    </location>
</feature>
<dbReference type="GO" id="GO:0005783">
    <property type="term" value="C:endoplasmic reticulum"/>
    <property type="evidence" value="ECO:0007669"/>
    <property type="project" value="TreeGrafter"/>
</dbReference>
<feature type="domain" description="EF-hand" evidence="7">
    <location>
        <begin position="240"/>
        <end position="275"/>
    </location>
</feature>
<keyword evidence="4" id="KW-0175">Coiled coil</keyword>
<dbReference type="PROSITE" id="PS50003">
    <property type="entry name" value="PH_DOMAIN"/>
    <property type="match status" value="1"/>
</dbReference>
<dbReference type="InterPro" id="IPR011992">
    <property type="entry name" value="EF-hand-dom_pair"/>
</dbReference>
<dbReference type="Pfam" id="PF13499">
    <property type="entry name" value="EF-hand_7"/>
    <property type="match status" value="1"/>
</dbReference>
<dbReference type="PANTHER" id="PTHR10827:SF98">
    <property type="entry name" value="45 KDA CALCIUM-BINDING PROTEIN"/>
    <property type="match status" value="1"/>
</dbReference>